<reference evidence="6 7" key="1">
    <citation type="submission" date="2019-11" db="EMBL/GenBank/DDBJ databases">
        <title>Whole genome sequence of Oryza granulata.</title>
        <authorList>
            <person name="Li W."/>
        </authorList>
    </citation>
    <scope>NUCLEOTIDE SEQUENCE [LARGE SCALE GENOMIC DNA]</scope>
    <source>
        <strain evidence="7">cv. Menghai</strain>
        <tissue evidence="6">Leaf</tissue>
    </source>
</reference>
<dbReference type="FunFam" id="2.60.40.420:FF:000003">
    <property type="entry name" value="Blue copper"/>
    <property type="match status" value="1"/>
</dbReference>
<dbReference type="SUPFAM" id="SSF49503">
    <property type="entry name" value="Cupredoxins"/>
    <property type="match status" value="1"/>
</dbReference>
<dbReference type="PANTHER" id="PTHR33021:SF545">
    <property type="entry name" value="OS09G0572700 PROTEIN"/>
    <property type="match status" value="1"/>
</dbReference>
<dbReference type="Pfam" id="PF02298">
    <property type="entry name" value="Cu_bind_like"/>
    <property type="match status" value="1"/>
</dbReference>
<evidence type="ECO:0000256" key="3">
    <source>
        <dbReference type="SAM" id="MobiDB-lite"/>
    </source>
</evidence>
<dbReference type="CDD" id="cd04216">
    <property type="entry name" value="Phytocyanin"/>
    <property type="match status" value="1"/>
</dbReference>
<feature type="domain" description="Phytocyanin" evidence="5">
    <location>
        <begin position="23"/>
        <end position="127"/>
    </location>
</feature>
<dbReference type="EMBL" id="SPHZ02000006">
    <property type="protein sequence ID" value="KAF0911472.1"/>
    <property type="molecule type" value="Genomic_DNA"/>
</dbReference>
<evidence type="ECO:0000256" key="1">
    <source>
        <dbReference type="ARBA" id="ARBA00022723"/>
    </source>
</evidence>
<dbReference type="Proteomes" id="UP000479710">
    <property type="component" value="Unassembled WGS sequence"/>
</dbReference>
<dbReference type="PANTHER" id="PTHR33021">
    <property type="entry name" value="BLUE COPPER PROTEIN"/>
    <property type="match status" value="1"/>
</dbReference>
<dbReference type="InterPro" id="IPR039391">
    <property type="entry name" value="Phytocyanin-like"/>
</dbReference>
<gene>
    <name evidence="6" type="ORF">E2562_011124</name>
</gene>
<dbReference type="InterPro" id="IPR008972">
    <property type="entry name" value="Cupredoxin"/>
</dbReference>
<dbReference type="AlphaFoldDB" id="A0A6G1DH14"/>
<name>A0A6G1DH14_9ORYZ</name>
<dbReference type="GO" id="GO:0046872">
    <property type="term" value="F:metal ion binding"/>
    <property type="evidence" value="ECO:0007669"/>
    <property type="project" value="UniProtKB-KW"/>
</dbReference>
<dbReference type="OrthoDB" id="687020at2759"/>
<feature type="signal peptide" evidence="4">
    <location>
        <begin position="1"/>
        <end position="22"/>
    </location>
</feature>
<feature type="chain" id="PRO_5026122722" description="Phytocyanin domain-containing protein" evidence="4">
    <location>
        <begin position="23"/>
        <end position="179"/>
    </location>
</feature>
<comment type="caution">
    <text evidence="6">The sequence shown here is derived from an EMBL/GenBank/DDBJ whole genome shotgun (WGS) entry which is preliminary data.</text>
</comment>
<dbReference type="GO" id="GO:0009055">
    <property type="term" value="F:electron transfer activity"/>
    <property type="evidence" value="ECO:0007669"/>
    <property type="project" value="InterPro"/>
</dbReference>
<keyword evidence="7" id="KW-1185">Reference proteome</keyword>
<keyword evidence="4" id="KW-0732">Signal</keyword>
<evidence type="ECO:0000256" key="4">
    <source>
        <dbReference type="SAM" id="SignalP"/>
    </source>
</evidence>
<evidence type="ECO:0000256" key="2">
    <source>
        <dbReference type="ARBA" id="ARBA00023180"/>
    </source>
</evidence>
<dbReference type="Gene3D" id="2.60.40.420">
    <property type="entry name" value="Cupredoxins - blue copper proteins"/>
    <property type="match status" value="1"/>
</dbReference>
<dbReference type="PROSITE" id="PS51485">
    <property type="entry name" value="PHYTOCYANIN"/>
    <property type="match status" value="1"/>
</dbReference>
<keyword evidence="2" id="KW-0325">Glycoprotein</keyword>
<accession>A0A6G1DH14</accession>
<sequence>MAAMGGVAVAMTMVILVGMASAATYNVGEPGGSWDLSTNYANWVANKKFHPGDQIVFKYPAQQHDVVEVSKAGYDSCSTSGAIATHRSGNDVIPLTSAGTRYFICGIPGHCTTTGTGGMKIQIDVVQADSSAPAPPPAASGPSANPTPRPRSPPSSSAPTSLKATAAGVAAVLLAGLMA</sequence>
<evidence type="ECO:0000313" key="7">
    <source>
        <dbReference type="Proteomes" id="UP000479710"/>
    </source>
</evidence>
<dbReference type="InterPro" id="IPR003245">
    <property type="entry name" value="Phytocyanin_dom"/>
</dbReference>
<keyword evidence="1" id="KW-0479">Metal-binding</keyword>
<feature type="compositionally biased region" description="Pro residues" evidence="3">
    <location>
        <begin position="133"/>
        <end position="153"/>
    </location>
</feature>
<proteinExistence type="predicted"/>
<feature type="region of interest" description="Disordered" evidence="3">
    <location>
        <begin position="129"/>
        <end position="162"/>
    </location>
</feature>
<organism evidence="6 7">
    <name type="scientific">Oryza meyeriana var. granulata</name>
    <dbReference type="NCBI Taxonomy" id="110450"/>
    <lineage>
        <taxon>Eukaryota</taxon>
        <taxon>Viridiplantae</taxon>
        <taxon>Streptophyta</taxon>
        <taxon>Embryophyta</taxon>
        <taxon>Tracheophyta</taxon>
        <taxon>Spermatophyta</taxon>
        <taxon>Magnoliopsida</taxon>
        <taxon>Liliopsida</taxon>
        <taxon>Poales</taxon>
        <taxon>Poaceae</taxon>
        <taxon>BOP clade</taxon>
        <taxon>Oryzoideae</taxon>
        <taxon>Oryzeae</taxon>
        <taxon>Oryzinae</taxon>
        <taxon>Oryza</taxon>
        <taxon>Oryza meyeriana</taxon>
    </lineage>
</organism>
<dbReference type="GO" id="GO:0005886">
    <property type="term" value="C:plasma membrane"/>
    <property type="evidence" value="ECO:0007669"/>
    <property type="project" value="TreeGrafter"/>
</dbReference>
<protein>
    <recommendedName>
        <fullName evidence="5">Phytocyanin domain-containing protein</fullName>
    </recommendedName>
</protein>
<evidence type="ECO:0000259" key="5">
    <source>
        <dbReference type="PROSITE" id="PS51485"/>
    </source>
</evidence>
<evidence type="ECO:0000313" key="6">
    <source>
        <dbReference type="EMBL" id="KAF0911472.1"/>
    </source>
</evidence>